<feature type="domain" description="ABC transporter" evidence="3">
    <location>
        <begin position="5"/>
        <end position="234"/>
    </location>
</feature>
<dbReference type="GO" id="GO:0016787">
    <property type="term" value="F:hydrolase activity"/>
    <property type="evidence" value="ECO:0007669"/>
    <property type="project" value="UniProtKB-KW"/>
</dbReference>
<comment type="caution">
    <text evidence="4">The sequence shown here is derived from an EMBL/GenBank/DDBJ whole genome shotgun (WGS) entry which is preliminary data.</text>
</comment>
<keyword evidence="1" id="KW-0547">Nucleotide-binding</keyword>
<reference evidence="4 5" key="1">
    <citation type="submission" date="2023-07" db="EMBL/GenBank/DDBJ databases">
        <title>Genomic Encyclopedia of Type Strains, Phase IV (KMG-IV): sequencing the most valuable type-strain genomes for metagenomic binning, comparative biology and taxonomic classification.</title>
        <authorList>
            <person name="Goeker M."/>
        </authorList>
    </citation>
    <scope>NUCLEOTIDE SEQUENCE [LARGE SCALE GENOMIC DNA]</scope>
    <source>
        <strain evidence="4 5">DSM 23837</strain>
    </source>
</reference>
<protein>
    <submittedName>
        <fullName evidence="4">ABC transport system ATP-binding protein/lipoprotein-releasing system ATP-binding protein</fullName>
        <ecNumber evidence="4">3.6.3.-</ecNumber>
    </submittedName>
</protein>
<name>A0ABT9WS30_9BACI</name>
<gene>
    <name evidence="4" type="ORF">J2S08_001945</name>
</gene>
<dbReference type="Pfam" id="PF00005">
    <property type="entry name" value="ABC_tran"/>
    <property type="match status" value="1"/>
</dbReference>
<proteinExistence type="predicted"/>
<dbReference type="InterPro" id="IPR027417">
    <property type="entry name" value="P-loop_NTPase"/>
</dbReference>
<dbReference type="PANTHER" id="PTHR42798">
    <property type="entry name" value="LIPOPROTEIN-RELEASING SYSTEM ATP-BINDING PROTEIN LOLD"/>
    <property type="match status" value="1"/>
</dbReference>
<organism evidence="4 5">
    <name type="scientific">Bacillus chungangensis</name>
    <dbReference type="NCBI Taxonomy" id="587633"/>
    <lineage>
        <taxon>Bacteria</taxon>
        <taxon>Bacillati</taxon>
        <taxon>Bacillota</taxon>
        <taxon>Bacilli</taxon>
        <taxon>Bacillales</taxon>
        <taxon>Bacillaceae</taxon>
        <taxon>Bacillus</taxon>
    </lineage>
</organism>
<sequence length="235" mass="26353">MSTVLVLKDIKKEFHGATIFENIHLSILTSQMIAIKGKSGIGKSTLLNIIAGLERPSSGTYFLGDIKMETKNLNQLSEIRKKKIGYISQHSPMIPGLSAFENICVPLWFEKNMNIKNKAMKEITELSRVFEVDHLLHKRIEKLSGGETQRIGIIRSLIHHPEVVVADEPTAALDEETASKVLDYFKKLKSKGIAIILATHSSFVAEHCDETYLLTKNELSHVNTSEKDRKVGMNK</sequence>
<dbReference type="EMBL" id="JAUSTT010000010">
    <property type="protein sequence ID" value="MDQ0176109.1"/>
    <property type="molecule type" value="Genomic_DNA"/>
</dbReference>
<dbReference type="GO" id="GO:0005524">
    <property type="term" value="F:ATP binding"/>
    <property type="evidence" value="ECO:0007669"/>
    <property type="project" value="UniProtKB-KW"/>
</dbReference>
<dbReference type="InterPro" id="IPR003593">
    <property type="entry name" value="AAA+_ATPase"/>
</dbReference>
<dbReference type="PANTHER" id="PTHR42798:SF2">
    <property type="entry name" value="ABC TRANSPORTER ATP-BINDING PROTEIN MG467-RELATED"/>
    <property type="match status" value="1"/>
</dbReference>
<dbReference type="Proteomes" id="UP001223586">
    <property type="component" value="Unassembled WGS sequence"/>
</dbReference>
<evidence type="ECO:0000256" key="2">
    <source>
        <dbReference type="ARBA" id="ARBA00022840"/>
    </source>
</evidence>
<keyword evidence="5" id="KW-1185">Reference proteome</keyword>
<accession>A0ABT9WS30</accession>
<dbReference type="SMART" id="SM00382">
    <property type="entry name" value="AAA"/>
    <property type="match status" value="1"/>
</dbReference>
<evidence type="ECO:0000256" key="1">
    <source>
        <dbReference type="ARBA" id="ARBA00022741"/>
    </source>
</evidence>
<evidence type="ECO:0000313" key="4">
    <source>
        <dbReference type="EMBL" id="MDQ0176109.1"/>
    </source>
</evidence>
<dbReference type="SUPFAM" id="SSF52540">
    <property type="entry name" value="P-loop containing nucleoside triphosphate hydrolases"/>
    <property type="match status" value="1"/>
</dbReference>
<evidence type="ECO:0000313" key="5">
    <source>
        <dbReference type="Proteomes" id="UP001223586"/>
    </source>
</evidence>
<dbReference type="Gene3D" id="3.40.50.300">
    <property type="entry name" value="P-loop containing nucleotide triphosphate hydrolases"/>
    <property type="match status" value="1"/>
</dbReference>
<dbReference type="InterPro" id="IPR003439">
    <property type="entry name" value="ABC_transporter-like_ATP-bd"/>
</dbReference>
<evidence type="ECO:0000259" key="3">
    <source>
        <dbReference type="PROSITE" id="PS50893"/>
    </source>
</evidence>
<dbReference type="PROSITE" id="PS50893">
    <property type="entry name" value="ABC_TRANSPORTER_2"/>
    <property type="match status" value="1"/>
</dbReference>
<keyword evidence="4" id="KW-0378">Hydrolase</keyword>
<keyword evidence="2 4" id="KW-0067">ATP-binding</keyword>
<dbReference type="EC" id="3.6.3.-" evidence="4"/>
<dbReference type="RefSeq" id="WP_307228996.1">
    <property type="nucleotide sequence ID" value="NZ_JAUSTT010000010.1"/>
</dbReference>